<dbReference type="InterPro" id="IPR003439">
    <property type="entry name" value="ABC_transporter-like_ATP-bd"/>
</dbReference>
<dbReference type="InterPro" id="IPR003593">
    <property type="entry name" value="AAA+_ATPase"/>
</dbReference>
<reference evidence="5" key="2">
    <citation type="journal article" date="2011" name="J. Bacteriol.">
        <title>Long-chain N-acyl amino acid synthases are linked to the putative PEP-CTERM/exosortase protein-sorting system in Gram-negative bacteria.</title>
        <authorList>
            <person name="Craig J.W."/>
            <person name="Cherry M.A."/>
            <person name="Brady S.F."/>
        </authorList>
    </citation>
    <scope>NUCLEOTIDE SEQUENCE</scope>
</reference>
<protein>
    <submittedName>
        <fullName evidence="5">ABC-type transport system protein</fullName>
    </submittedName>
</protein>
<organism evidence="5">
    <name type="scientific">uncultured bacterium CSLG7</name>
    <dbReference type="NCBI Taxonomy" id="1091577"/>
    <lineage>
        <taxon>Bacteria</taxon>
        <taxon>environmental samples</taxon>
    </lineage>
</organism>
<feature type="domain" description="ABC transporter" evidence="4">
    <location>
        <begin position="9"/>
        <end position="245"/>
    </location>
</feature>
<dbReference type="PANTHER" id="PTHR43023:SF6">
    <property type="entry name" value="INTERMEMBRANE PHOSPHOLIPID TRANSPORT SYSTEM ATP-BINDING PROTEIN MLAF"/>
    <property type="match status" value="1"/>
</dbReference>
<proteinExistence type="predicted"/>
<name>G4WV37_9BACT</name>
<evidence type="ECO:0000313" key="5">
    <source>
        <dbReference type="EMBL" id="AEQ20289.1"/>
    </source>
</evidence>
<sequence length="256" mass="27690">MNGHADSLIHLDHVSKSFGRREVLEDVSFEVSAGEAFCMLGKSGTGKSVTLKLMIGLLASDRGSIVIDGQEVQHLDRKSLLEVRKKVGFMFQDGALFDSIPLGENLAFPLRRHTSKSVKEIREIVREKLSEVGLEKELNKMPADLSGGMRKRAGLARALVLDPPILLADEPGSGLDPVTAAEIGGLLRDLKEKQRTTLVVVTHDAAQVHGFADRLGVLDRGRMIACGTPEELADSRDELVRALASGGEAKDVFSKS</sequence>
<keyword evidence="3" id="KW-0067">ATP-binding</keyword>
<evidence type="ECO:0000259" key="4">
    <source>
        <dbReference type="PROSITE" id="PS50893"/>
    </source>
</evidence>
<evidence type="ECO:0000256" key="1">
    <source>
        <dbReference type="ARBA" id="ARBA00022448"/>
    </source>
</evidence>
<dbReference type="PANTHER" id="PTHR43023">
    <property type="entry name" value="PROTEIN TRIGALACTOSYLDIACYLGLYCEROL 3, CHLOROPLASTIC"/>
    <property type="match status" value="1"/>
</dbReference>
<dbReference type="GO" id="GO:0016887">
    <property type="term" value="F:ATP hydrolysis activity"/>
    <property type="evidence" value="ECO:0007669"/>
    <property type="project" value="InterPro"/>
</dbReference>
<reference evidence="5" key="1">
    <citation type="journal article" date="2004" name="Appl. Environ. Microbiol.">
        <title>Long-chain N-acyltyrosine synthases from environmental DNA.</title>
        <authorList>
            <person name="Brady S.F."/>
            <person name="Chao C.J."/>
            <person name="Clardy J."/>
        </authorList>
    </citation>
    <scope>NUCLEOTIDE SEQUENCE</scope>
</reference>
<dbReference type="SMART" id="SM00382">
    <property type="entry name" value="AAA"/>
    <property type="match status" value="1"/>
</dbReference>
<keyword evidence="2" id="KW-0547">Nucleotide-binding</keyword>
<dbReference type="Pfam" id="PF00005">
    <property type="entry name" value="ABC_tran"/>
    <property type="match status" value="1"/>
</dbReference>
<dbReference type="InterPro" id="IPR017871">
    <property type="entry name" value="ABC_transporter-like_CS"/>
</dbReference>
<dbReference type="Gene3D" id="3.40.50.300">
    <property type="entry name" value="P-loop containing nucleotide triphosphate hydrolases"/>
    <property type="match status" value="1"/>
</dbReference>
<dbReference type="InterPro" id="IPR027417">
    <property type="entry name" value="P-loop_NTPase"/>
</dbReference>
<dbReference type="SUPFAM" id="SSF52540">
    <property type="entry name" value="P-loop containing nucleoside triphosphate hydrolases"/>
    <property type="match status" value="1"/>
</dbReference>
<accession>G4WV37</accession>
<keyword evidence="1" id="KW-0813">Transport</keyword>
<dbReference type="PROSITE" id="PS50893">
    <property type="entry name" value="ABC_TRANSPORTER_2"/>
    <property type="match status" value="1"/>
</dbReference>
<dbReference type="PROSITE" id="PS00211">
    <property type="entry name" value="ABC_TRANSPORTER_1"/>
    <property type="match status" value="1"/>
</dbReference>
<dbReference type="AlphaFoldDB" id="G4WV37"/>
<evidence type="ECO:0000256" key="2">
    <source>
        <dbReference type="ARBA" id="ARBA00022741"/>
    </source>
</evidence>
<evidence type="ECO:0000256" key="3">
    <source>
        <dbReference type="ARBA" id="ARBA00022840"/>
    </source>
</evidence>
<dbReference type="EMBL" id="JF429404">
    <property type="protein sequence ID" value="AEQ20289.1"/>
    <property type="molecule type" value="Genomic_DNA"/>
</dbReference>
<dbReference type="GO" id="GO:0005524">
    <property type="term" value="F:ATP binding"/>
    <property type="evidence" value="ECO:0007669"/>
    <property type="project" value="UniProtKB-KW"/>
</dbReference>